<dbReference type="GO" id="GO:0006508">
    <property type="term" value="P:proteolysis"/>
    <property type="evidence" value="ECO:0007669"/>
    <property type="project" value="UniProtKB-KW"/>
</dbReference>
<dbReference type="InterPro" id="IPR051794">
    <property type="entry name" value="PG_Endopeptidase_C40"/>
</dbReference>
<name>A0A6P2BWL2_9ACTN</name>
<keyword evidence="4" id="KW-0788">Thiol protease</keyword>
<keyword evidence="6" id="KW-0732">Signal</keyword>
<dbReference type="SUPFAM" id="SSF54001">
    <property type="entry name" value="Cysteine proteinases"/>
    <property type="match status" value="1"/>
</dbReference>
<dbReference type="InterPro" id="IPR000064">
    <property type="entry name" value="NLP_P60_dom"/>
</dbReference>
<feature type="signal peptide" evidence="6">
    <location>
        <begin position="1"/>
        <end position="32"/>
    </location>
</feature>
<dbReference type="GO" id="GO:0008234">
    <property type="term" value="F:cysteine-type peptidase activity"/>
    <property type="evidence" value="ECO:0007669"/>
    <property type="project" value="UniProtKB-KW"/>
</dbReference>
<evidence type="ECO:0000256" key="2">
    <source>
        <dbReference type="ARBA" id="ARBA00022670"/>
    </source>
</evidence>
<feature type="chain" id="PRO_5038990759" description="NlpC/P60 domain-containing protein" evidence="6">
    <location>
        <begin position="33"/>
        <end position="347"/>
    </location>
</feature>
<dbReference type="Proteomes" id="UP000460272">
    <property type="component" value="Unassembled WGS sequence"/>
</dbReference>
<sequence length="347" mass="36467">MLGTRLAITFRGKRRVAVIGAAVVIAAGLATAVAQVAGAQPQPSISDVQAKINALTGQFDKANQQYDQVAQQLTAAKTRLKQVNKQMARDEARFEASRKLVVQIAASTYEDSGSTSLAGLLTTNDPTKVLTQASLLLQLTGTRNLQAKAFLADATQLASVQQEQQRTEAGIVQLAAKRSHTKNHIAKLLSDQKSILSTLTAQQVTQVQQGTVTSGGGNTHAHYNGPTATQAEKAVAFVFAQLGCPYSYGATGPCSVGFDCSGLVMSAWAAAGISIPRDTYSQYAALPHVSLSALQPGDLVYYNGIGHVAMYVGGGMIIDAPTEGQPVRELSMNTAWYSSTVDGAARP</sequence>
<gene>
    <name evidence="8" type="ORF">EAS64_21850</name>
</gene>
<dbReference type="RefSeq" id="WP_145855537.1">
    <property type="nucleotide sequence ID" value="NZ_RPFW01000004.1"/>
</dbReference>
<dbReference type="InterPro" id="IPR038765">
    <property type="entry name" value="Papain-like_cys_pep_sf"/>
</dbReference>
<dbReference type="Gene3D" id="3.90.1720.10">
    <property type="entry name" value="endopeptidase domain like (from Nostoc punctiforme)"/>
    <property type="match status" value="1"/>
</dbReference>
<comment type="caution">
    <text evidence="8">The sequence shown here is derived from an EMBL/GenBank/DDBJ whole genome shotgun (WGS) entry which is preliminary data.</text>
</comment>
<evidence type="ECO:0000256" key="3">
    <source>
        <dbReference type="ARBA" id="ARBA00022801"/>
    </source>
</evidence>
<evidence type="ECO:0000256" key="6">
    <source>
        <dbReference type="SAM" id="SignalP"/>
    </source>
</evidence>
<evidence type="ECO:0000313" key="9">
    <source>
        <dbReference type="Proteomes" id="UP000460272"/>
    </source>
</evidence>
<organism evidence="8 9">
    <name type="scientific">Trebonia kvetii</name>
    <dbReference type="NCBI Taxonomy" id="2480626"/>
    <lineage>
        <taxon>Bacteria</taxon>
        <taxon>Bacillati</taxon>
        <taxon>Actinomycetota</taxon>
        <taxon>Actinomycetes</taxon>
        <taxon>Streptosporangiales</taxon>
        <taxon>Treboniaceae</taxon>
        <taxon>Trebonia</taxon>
    </lineage>
</organism>
<feature type="domain" description="NlpC/P60" evidence="7">
    <location>
        <begin position="228"/>
        <end position="347"/>
    </location>
</feature>
<dbReference type="Pfam" id="PF00877">
    <property type="entry name" value="NLPC_P60"/>
    <property type="match status" value="1"/>
</dbReference>
<reference evidence="8 9" key="1">
    <citation type="submission" date="2018-11" db="EMBL/GenBank/DDBJ databases">
        <title>Trebonia kvetii gen.nov., sp.nov., a novel acidophilic actinobacterium, and proposal of the new actinobacterial family Treboniaceae fam. nov.</title>
        <authorList>
            <person name="Rapoport D."/>
            <person name="Sagova-Mareckova M."/>
            <person name="Sedlacek I."/>
            <person name="Provaznik J."/>
            <person name="Kralova S."/>
            <person name="Pavlinic D."/>
            <person name="Benes V."/>
            <person name="Kopecky J."/>
        </authorList>
    </citation>
    <scope>NUCLEOTIDE SEQUENCE [LARGE SCALE GENOMIC DNA]</scope>
    <source>
        <strain evidence="8 9">15Tr583</strain>
    </source>
</reference>
<dbReference type="AlphaFoldDB" id="A0A6P2BWL2"/>
<protein>
    <recommendedName>
        <fullName evidence="7">NlpC/P60 domain-containing protein</fullName>
    </recommendedName>
</protein>
<dbReference type="PANTHER" id="PTHR47359:SF3">
    <property type="entry name" value="NLP_P60 DOMAIN-CONTAINING PROTEIN-RELATED"/>
    <property type="match status" value="1"/>
</dbReference>
<evidence type="ECO:0000313" key="8">
    <source>
        <dbReference type="EMBL" id="TVZ03097.1"/>
    </source>
</evidence>
<evidence type="ECO:0000259" key="7">
    <source>
        <dbReference type="PROSITE" id="PS51935"/>
    </source>
</evidence>
<keyword evidence="9" id="KW-1185">Reference proteome</keyword>
<dbReference type="PANTHER" id="PTHR47359">
    <property type="entry name" value="PEPTIDOGLYCAN DL-ENDOPEPTIDASE CWLO"/>
    <property type="match status" value="1"/>
</dbReference>
<dbReference type="PROSITE" id="PS51935">
    <property type="entry name" value="NLPC_P60"/>
    <property type="match status" value="1"/>
</dbReference>
<proteinExistence type="inferred from homology"/>
<comment type="similarity">
    <text evidence="1">Belongs to the peptidase C40 family.</text>
</comment>
<evidence type="ECO:0000256" key="4">
    <source>
        <dbReference type="ARBA" id="ARBA00022807"/>
    </source>
</evidence>
<keyword evidence="3" id="KW-0378">Hydrolase</keyword>
<evidence type="ECO:0000256" key="1">
    <source>
        <dbReference type="ARBA" id="ARBA00007074"/>
    </source>
</evidence>
<feature type="coiled-coil region" evidence="5">
    <location>
        <begin position="45"/>
        <end position="93"/>
    </location>
</feature>
<evidence type="ECO:0000256" key="5">
    <source>
        <dbReference type="SAM" id="Coils"/>
    </source>
</evidence>
<keyword evidence="5" id="KW-0175">Coiled coil</keyword>
<keyword evidence="2" id="KW-0645">Protease</keyword>
<dbReference type="EMBL" id="RPFW01000004">
    <property type="protein sequence ID" value="TVZ03097.1"/>
    <property type="molecule type" value="Genomic_DNA"/>
</dbReference>
<accession>A0A6P2BWL2</accession>
<dbReference type="OrthoDB" id="3209655at2"/>